<organism evidence="3 4">
    <name type="scientific">Brumicola pallidula DSM 14239 = ACAM 615</name>
    <dbReference type="NCBI Taxonomy" id="1121922"/>
    <lineage>
        <taxon>Bacteria</taxon>
        <taxon>Pseudomonadati</taxon>
        <taxon>Pseudomonadota</taxon>
        <taxon>Gammaproteobacteria</taxon>
        <taxon>Alteromonadales</taxon>
        <taxon>Alteromonadaceae</taxon>
        <taxon>Brumicola</taxon>
    </lineage>
</organism>
<dbReference type="OrthoDB" id="7178350at2"/>
<proteinExistence type="predicted"/>
<dbReference type="EMBL" id="BAEQ01000066">
    <property type="protein sequence ID" value="GAC30790.1"/>
    <property type="molecule type" value="Genomic_DNA"/>
</dbReference>
<feature type="binding site" evidence="2">
    <location>
        <position position="188"/>
    </location>
    <ligand>
        <name>FAD</name>
        <dbReference type="ChEBI" id="CHEBI:57692"/>
    </ligand>
</feature>
<dbReference type="GO" id="GO:0004497">
    <property type="term" value="F:monooxygenase activity"/>
    <property type="evidence" value="ECO:0007669"/>
    <property type="project" value="InterPro"/>
</dbReference>
<dbReference type="Pfam" id="PF04820">
    <property type="entry name" value="Trp_halogenase"/>
    <property type="match status" value="1"/>
</dbReference>
<dbReference type="Proteomes" id="UP000006251">
    <property type="component" value="Unassembled WGS sequence"/>
</dbReference>
<feature type="binding site" evidence="2">
    <location>
        <position position="86"/>
    </location>
    <ligand>
        <name>7-chloro-L-tryptophan</name>
        <dbReference type="ChEBI" id="CHEBI:58713"/>
    </ligand>
</feature>
<dbReference type="STRING" id="1121922.GCA_000428905_03502"/>
<dbReference type="RefSeq" id="WP_006015401.1">
    <property type="nucleotide sequence ID" value="NZ_AUAV01000023.1"/>
</dbReference>
<dbReference type="PANTHER" id="PTHR43747">
    <property type="entry name" value="FAD-BINDING PROTEIN"/>
    <property type="match status" value="1"/>
</dbReference>
<evidence type="ECO:0000256" key="2">
    <source>
        <dbReference type="PIRSR" id="PIRSR011396-2"/>
    </source>
</evidence>
<accession>K7A5S3</accession>
<evidence type="ECO:0000256" key="1">
    <source>
        <dbReference type="PIRSR" id="PIRSR011396-1"/>
    </source>
</evidence>
<feature type="active site" evidence="1">
    <location>
        <position position="86"/>
    </location>
</feature>
<dbReference type="SUPFAM" id="SSF51905">
    <property type="entry name" value="FAD/NAD(P)-binding domain"/>
    <property type="match status" value="1"/>
</dbReference>
<dbReference type="PIRSF" id="PIRSF011396">
    <property type="entry name" value="Trp_halogenase"/>
    <property type="match status" value="1"/>
</dbReference>
<reference evidence="4" key="1">
    <citation type="journal article" date="2014" name="Environ. Microbiol.">
        <title>Comparative genomics of the marine bacterial genus Glaciecola reveals the high degree of genomic diversity and genomic characteristic for cold adaptation.</title>
        <authorList>
            <person name="Qin Q.L."/>
            <person name="Xie B.B."/>
            <person name="Yu Y."/>
            <person name="Shu Y.L."/>
            <person name="Rong J.C."/>
            <person name="Zhang Y.J."/>
            <person name="Zhao D.L."/>
            <person name="Chen X.L."/>
            <person name="Zhang X.Y."/>
            <person name="Chen B."/>
            <person name="Zhou B.C."/>
            <person name="Zhang Y.Z."/>
        </authorList>
    </citation>
    <scope>NUCLEOTIDE SEQUENCE [LARGE SCALE GENOMIC DNA]</scope>
    <source>
        <strain evidence="4">ACAM 615</strain>
    </source>
</reference>
<dbReference type="AlphaFoldDB" id="K7A5S3"/>
<comment type="caution">
    <text evidence="3">The sequence shown here is derived from an EMBL/GenBank/DDBJ whole genome shotgun (WGS) entry which is preliminary data.</text>
</comment>
<dbReference type="Gene3D" id="3.50.50.60">
    <property type="entry name" value="FAD/NAD(P)-binding domain"/>
    <property type="match status" value="1"/>
</dbReference>
<keyword evidence="4" id="KW-1185">Reference proteome</keyword>
<dbReference type="InterPro" id="IPR033856">
    <property type="entry name" value="Trp_halogen"/>
</dbReference>
<name>K7A5S3_9ALTE</name>
<keyword evidence="2" id="KW-0547">Nucleotide-binding</keyword>
<dbReference type="PANTHER" id="PTHR43747:SF4">
    <property type="entry name" value="FLAVIN-DEPENDENT TRYPTOPHAN HALOGENASE"/>
    <property type="match status" value="1"/>
</dbReference>
<feature type="binding site" evidence="2">
    <location>
        <position position="348"/>
    </location>
    <ligand>
        <name>L-tryptophan</name>
        <dbReference type="ChEBI" id="CHEBI:57912"/>
    </ligand>
</feature>
<feature type="binding site" evidence="2">
    <location>
        <position position="352"/>
    </location>
    <ligand>
        <name>FAD</name>
        <dbReference type="ChEBI" id="CHEBI:57692"/>
    </ligand>
</feature>
<gene>
    <name evidence="3" type="ORF">GPAL_3950</name>
</gene>
<dbReference type="InterPro" id="IPR036188">
    <property type="entry name" value="FAD/NAD-bd_sf"/>
</dbReference>
<evidence type="ECO:0000313" key="3">
    <source>
        <dbReference type="EMBL" id="GAC30790.1"/>
    </source>
</evidence>
<evidence type="ECO:0000313" key="4">
    <source>
        <dbReference type="Proteomes" id="UP000006251"/>
    </source>
</evidence>
<dbReference type="InterPro" id="IPR050816">
    <property type="entry name" value="Flavin-dep_Halogenase_NPB"/>
</dbReference>
<protein>
    <submittedName>
        <fullName evidence="3">Tryptophan halogenase</fullName>
    </submittedName>
</protein>
<keyword evidence="2" id="KW-0274">FAD</keyword>
<keyword evidence="2" id="KW-0285">Flavoprotein</keyword>
<sequence>MSDAIKTIAIVGGGTAGWLSAAIIAAHHKSKSGDRNASGIEIKLIESSDIPTVGVGEGTWPTMKNTLRDIGIKEADLFANCHAVFKQGGKFVDWVHGNGDFYYHPFTVPLGYGRIDLAPYVSDIEKYAVEANFQHHVCEAGLAPRTISESEYSGQCNYAYHIDAGEFAELLKHHCKSKLNVTHIVDTVNQVTLASDGSISSISLNKHADVEADLYVDCTGFAALLLGGKLNVPFIKMDDVLFNDSALAMHVPYDSKDSPIASHTIATAQNAGWIWDIGLTHRRGVGHVYSSKYLSDEEAEANLRKYIGEASKGLTARKISFESGHRERFWEKNCVAVGMAAGFVEPLEATAIMLVEISARYIAENLPPTKAIMPTVAKRFNQQMRYRWSRIIDFLKLHYMLTKRPEPYWQAHTNPKDIPESLKEDLSIWGYRGPTSGDFKSAIELFPAASYQYVIYGMGFKPDFSQQAHLYQEQQQADMIIQRNQKITEQMLQTLPLHREYIEKWLANTQMK</sequence>
<dbReference type="InterPro" id="IPR006905">
    <property type="entry name" value="Flavin_halogenase"/>
</dbReference>
<feature type="binding site" evidence="2">
    <location>
        <begin position="13"/>
        <end position="16"/>
    </location>
    <ligand>
        <name>FAD</name>
        <dbReference type="ChEBI" id="CHEBI:57692"/>
    </ligand>
</feature>
<dbReference type="GO" id="GO:0000166">
    <property type="term" value="F:nucleotide binding"/>
    <property type="evidence" value="ECO:0007669"/>
    <property type="project" value="UniProtKB-KW"/>
</dbReference>